<keyword evidence="1" id="KW-1133">Transmembrane helix</keyword>
<accession>A0A0R3R3R7</accession>
<keyword evidence="1" id="KW-0472">Membrane</keyword>
<name>A0A0R3R3R7_9BILA</name>
<reference evidence="2" key="1">
    <citation type="submission" date="2017-02" db="UniProtKB">
        <authorList>
            <consortium name="WormBaseParasite"/>
        </authorList>
    </citation>
    <scope>IDENTIFICATION</scope>
</reference>
<protein>
    <submittedName>
        <fullName evidence="2">Uncharacterized protein</fullName>
    </submittedName>
</protein>
<evidence type="ECO:0000313" key="2">
    <source>
        <dbReference type="WBParaSite" id="BTMF_0001465701-mRNA-1"/>
    </source>
</evidence>
<keyword evidence="1" id="KW-0812">Transmembrane</keyword>
<sequence>LQSSLPRNIESLCEENTEFNSCRDVFNANKRNFSTNYRRKRFLNESRLAMNSLLRKSFTETNSTNFTRFTLDIHTDQFVIFERNEITRRKSAKVPSISYEALKNEILLQTATFVLLIGFIVIIIFMQKILL</sequence>
<dbReference type="WBParaSite" id="BTMF_0001465701-mRNA-1">
    <property type="protein sequence ID" value="BTMF_0001465701-mRNA-1"/>
    <property type="gene ID" value="BTMF_0001465701"/>
</dbReference>
<organism evidence="2">
    <name type="scientific">Brugia timori</name>
    <dbReference type="NCBI Taxonomy" id="42155"/>
    <lineage>
        <taxon>Eukaryota</taxon>
        <taxon>Metazoa</taxon>
        <taxon>Ecdysozoa</taxon>
        <taxon>Nematoda</taxon>
        <taxon>Chromadorea</taxon>
        <taxon>Rhabditida</taxon>
        <taxon>Spirurina</taxon>
        <taxon>Spiruromorpha</taxon>
        <taxon>Filarioidea</taxon>
        <taxon>Onchocercidae</taxon>
        <taxon>Brugia</taxon>
    </lineage>
</organism>
<evidence type="ECO:0000256" key="1">
    <source>
        <dbReference type="SAM" id="Phobius"/>
    </source>
</evidence>
<dbReference type="AlphaFoldDB" id="A0A0R3R3R7"/>
<feature type="transmembrane region" description="Helical" evidence="1">
    <location>
        <begin position="106"/>
        <end position="126"/>
    </location>
</feature>
<proteinExistence type="predicted"/>